<evidence type="ECO:0000256" key="7">
    <source>
        <dbReference type="SAM" id="SignalP"/>
    </source>
</evidence>
<keyword evidence="3 6" id="KW-0326">Glycosidase</keyword>
<dbReference type="SUPFAM" id="SSF49899">
    <property type="entry name" value="Concanavalin A-like lectins/glucanases"/>
    <property type="match status" value="1"/>
</dbReference>
<dbReference type="InterPro" id="IPR006710">
    <property type="entry name" value="Glyco_hydro_43"/>
</dbReference>
<accession>A0A2W7S4C4</accession>
<proteinExistence type="inferred from homology"/>
<evidence type="ECO:0000313" key="10">
    <source>
        <dbReference type="Proteomes" id="UP000249720"/>
    </source>
</evidence>
<feature type="chain" id="PRO_5016057347" evidence="7">
    <location>
        <begin position="20"/>
        <end position="568"/>
    </location>
</feature>
<dbReference type="Pfam" id="PF17851">
    <property type="entry name" value="GH43_C2"/>
    <property type="match status" value="1"/>
</dbReference>
<feature type="active site" description="Proton donor" evidence="4">
    <location>
        <position position="210"/>
    </location>
</feature>
<dbReference type="Proteomes" id="UP000249720">
    <property type="component" value="Unassembled WGS sequence"/>
</dbReference>
<feature type="active site" description="Proton acceptor" evidence="4">
    <location>
        <position position="36"/>
    </location>
</feature>
<dbReference type="GO" id="GO:0005975">
    <property type="term" value="P:carbohydrate metabolic process"/>
    <property type="evidence" value="ECO:0007669"/>
    <property type="project" value="InterPro"/>
</dbReference>
<keyword evidence="2 6" id="KW-0378">Hydrolase</keyword>
<evidence type="ECO:0000256" key="4">
    <source>
        <dbReference type="PIRSR" id="PIRSR606710-1"/>
    </source>
</evidence>
<gene>
    <name evidence="9" type="ORF">LX80_01980</name>
</gene>
<feature type="signal peptide" evidence="7">
    <location>
        <begin position="1"/>
        <end position="19"/>
    </location>
</feature>
<protein>
    <submittedName>
        <fullName evidence="9">Alpha-N-arabinofuranosidase</fullName>
    </submittedName>
</protein>
<dbReference type="InterPro" id="IPR051795">
    <property type="entry name" value="Glycosyl_Hydrlase_43"/>
</dbReference>
<evidence type="ECO:0000256" key="1">
    <source>
        <dbReference type="ARBA" id="ARBA00009865"/>
    </source>
</evidence>
<dbReference type="InterPro" id="IPR013320">
    <property type="entry name" value="ConA-like_dom_sf"/>
</dbReference>
<dbReference type="Pfam" id="PF04616">
    <property type="entry name" value="Glyco_hydro_43"/>
    <property type="match status" value="1"/>
</dbReference>
<sequence>MKKILSLITIFFCTHQLQAQSNCTFQNPILAGFYPDPSICKVGNDYYLTNSTFAYFPGLPIFHSKDLVHWQQLGFALNRPEQLNLDSAGVSRGLFAPDISYHQGKFYIVCTLIDKLGNFIVTAQNPAGPWSNPIPLPKVDGIDPSLFFDTIQNKTYLVYNSVAPNNQPLYEGHRTIRLVEFDIQKFETIGKEKIIVNGGVDLSKKPIWIEGPHIFQKDGFYYLICAEGGTAYQHSEVVFRSKQVDGPYEPWQNNPILTQRQLNPNRPNPITTTGHAQFTQTPTGEWVAVFLGCRPYENDFYNTGRETFMAPVKWEDGWPYITQNNDLVQYQYSISTNSYRFPHQQPYNGNFCFTDSFLTQKLNDSWQYLRTPKHQWFQISNKGISMQLQPITCSEPLNPSFLGWRQTHLYGYASTQLNFTPTNSNEKAGLIVFQNEHAFYYLCQSVNKNKEPVIQLYRGDTSTLNNNMQLITERKIPLNHSLQLKINANGATYDFYYALQPNHWQLLQQGVDAKPLSTQVAGGFVGCVYALYATSLKQATSNRANFRWFKICNNDKPYINNGNNICKE</sequence>
<keyword evidence="10" id="KW-1185">Reference proteome</keyword>
<dbReference type="RefSeq" id="WP_111295806.1">
    <property type="nucleotide sequence ID" value="NZ_QKZV01000006.1"/>
</dbReference>
<reference evidence="9 10" key="1">
    <citation type="submission" date="2018-06" db="EMBL/GenBank/DDBJ databases">
        <title>Genomic Encyclopedia of Archaeal and Bacterial Type Strains, Phase II (KMG-II): from individual species to whole genera.</title>
        <authorList>
            <person name="Goeker M."/>
        </authorList>
    </citation>
    <scope>NUCLEOTIDE SEQUENCE [LARGE SCALE GENOMIC DNA]</scope>
    <source>
        <strain evidence="9 10">DSM 23241</strain>
    </source>
</reference>
<dbReference type="PANTHER" id="PTHR42812:SF12">
    <property type="entry name" value="BETA-XYLOSIDASE-RELATED"/>
    <property type="match status" value="1"/>
</dbReference>
<dbReference type="EMBL" id="QKZV01000006">
    <property type="protein sequence ID" value="PZX61819.1"/>
    <property type="molecule type" value="Genomic_DNA"/>
</dbReference>
<dbReference type="InterPro" id="IPR023296">
    <property type="entry name" value="Glyco_hydro_beta-prop_sf"/>
</dbReference>
<evidence type="ECO:0000313" key="9">
    <source>
        <dbReference type="EMBL" id="PZX61819.1"/>
    </source>
</evidence>
<dbReference type="SUPFAM" id="SSF75005">
    <property type="entry name" value="Arabinanase/levansucrase/invertase"/>
    <property type="match status" value="1"/>
</dbReference>
<evidence type="ECO:0000256" key="3">
    <source>
        <dbReference type="ARBA" id="ARBA00023295"/>
    </source>
</evidence>
<evidence type="ECO:0000256" key="5">
    <source>
        <dbReference type="PIRSR" id="PIRSR606710-2"/>
    </source>
</evidence>
<dbReference type="GO" id="GO:0004553">
    <property type="term" value="F:hydrolase activity, hydrolyzing O-glycosyl compounds"/>
    <property type="evidence" value="ECO:0007669"/>
    <property type="project" value="InterPro"/>
</dbReference>
<feature type="site" description="Important for catalytic activity, responsible for pKa modulation of the active site Glu and correct orientation of both the proton donor and substrate" evidence="5">
    <location>
        <position position="143"/>
    </location>
</feature>
<dbReference type="Gene3D" id="2.115.10.20">
    <property type="entry name" value="Glycosyl hydrolase domain, family 43"/>
    <property type="match status" value="1"/>
</dbReference>
<dbReference type="Gene3D" id="2.60.120.200">
    <property type="match status" value="1"/>
</dbReference>
<evidence type="ECO:0000259" key="8">
    <source>
        <dbReference type="Pfam" id="PF17851"/>
    </source>
</evidence>
<dbReference type="PANTHER" id="PTHR42812">
    <property type="entry name" value="BETA-XYLOSIDASE"/>
    <property type="match status" value="1"/>
</dbReference>
<evidence type="ECO:0000256" key="2">
    <source>
        <dbReference type="ARBA" id="ARBA00022801"/>
    </source>
</evidence>
<organism evidence="9 10">
    <name type="scientific">Hydrotalea sandarakina</name>
    <dbReference type="NCBI Taxonomy" id="1004304"/>
    <lineage>
        <taxon>Bacteria</taxon>
        <taxon>Pseudomonadati</taxon>
        <taxon>Bacteroidota</taxon>
        <taxon>Chitinophagia</taxon>
        <taxon>Chitinophagales</taxon>
        <taxon>Chitinophagaceae</taxon>
        <taxon>Hydrotalea</taxon>
    </lineage>
</organism>
<comment type="similarity">
    <text evidence="1 6">Belongs to the glycosyl hydrolase 43 family.</text>
</comment>
<comment type="caution">
    <text evidence="9">The sequence shown here is derived from an EMBL/GenBank/DDBJ whole genome shotgun (WGS) entry which is preliminary data.</text>
</comment>
<dbReference type="CDD" id="cd18617">
    <property type="entry name" value="GH43_XynB-like"/>
    <property type="match status" value="1"/>
</dbReference>
<evidence type="ECO:0000256" key="6">
    <source>
        <dbReference type="RuleBase" id="RU361187"/>
    </source>
</evidence>
<name>A0A2W7S4C4_9BACT</name>
<dbReference type="InterPro" id="IPR041542">
    <property type="entry name" value="GH43_C2"/>
</dbReference>
<feature type="domain" description="Beta-xylosidase C-terminal Concanavalin A-like" evidence="8">
    <location>
        <begin position="355"/>
        <end position="550"/>
    </location>
</feature>
<dbReference type="AlphaFoldDB" id="A0A2W7S4C4"/>
<dbReference type="OrthoDB" id="9801455at2"/>
<keyword evidence="7" id="KW-0732">Signal</keyword>